<evidence type="ECO:0000313" key="7">
    <source>
        <dbReference type="EMBL" id="PJF30478.1"/>
    </source>
</evidence>
<feature type="binding site" evidence="6">
    <location>
        <begin position="129"/>
        <end position="130"/>
    </location>
    <ligand>
        <name>S-adenosyl-L-methionine</name>
        <dbReference type="ChEBI" id="CHEBI:59789"/>
    </ligand>
</feature>
<dbReference type="Proteomes" id="UP000228921">
    <property type="component" value="Unassembled WGS sequence"/>
</dbReference>
<evidence type="ECO:0000256" key="1">
    <source>
        <dbReference type="ARBA" id="ARBA00022490"/>
    </source>
</evidence>
<dbReference type="GO" id="GO:0005829">
    <property type="term" value="C:cytosol"/>
    <property type="evidence" value="ECO:0007669"/>
    <property type="project" value="TreeGrafter"/>
</dbReference>
<comment type="caution">
    <text evidence="7">The sequence shown here is derived from an EMBL/GenBank/DDBJ whole genome shotgun (WGS) entry which is preliminary data.</text>
</comment>
<keyword evidence="5 6" id="KW-0949">S-adenosyl-L-methionine</keyword>
<feature type="binding site" evidence="6">
    <location>
        <position position="148"/>
    </location>
    <ligand>
        <name>S-adenosyl-L-methionine</name>
        <dbReference type="ChEBI" id="CHEBI:59789"/>
    </ligand>
</feature>
<name>A0A2M8NYV4_9CHLR</name>
<dbReference type="FunFam" id="3.40.50.150:FF:000041">
    <property type="entry name" value="Ribosomal RNA small subunit methyltransferase G"/>
    <property type="match status" value="1"/>
</dbReference>
<comment type="subcellular location">
    <subcellularLocation>
        <location evidence="6">Cytoplasm</location>
    </subcellularLocation>
</comment>
<feature type="binding site" evidence="6">
    <location>
        <position position="83"/>
    </location>
    <ligand>
        <name>S-adenosyl-L-methionine</name>
        <dbReference type="ChEBI" id="CHEBI:59789"/>
    </ligand>
</feature>
<organism evidence="7 8">
    <name type="scientific">Candidatus Thermofonsia Clade 1 bacterium</name>
    <dbReference type="NCBI Taxonomy" id="2364210"/>
    <lineage>
        <taxon>Bacteria</taxon>
        <taxon>Bacillati</taxon>
        <taxon>Chloroflexota</taxon>
        <taxon>Candidatus Thermofontia</taxon>
        <taxon>Candidatus Thermofonsia Clade 1</taxon>
    </lineage>
</organism>
<keyword evidence="3 6" id="KW-0489">Methyltransferase</keyword>
<evidence type="ECO:0000256" key="5">
    <source>
        <dbReference type="ARBA" id="ARBA00022691"/>
    </source>
</evidence>
<feature type="binding site" evidence="6">
    <location>
        <position position="78"/>
    </location>
    <ligand>
        <name>S-adenosyl-L-methionine</name>
        <dbReference type="ChEBI" id="CHEBI:59789"/>
    </ligand>
</feature>
<dbReference type="GO" id="GO:0070043">
    <property type="term" value="F:rRNA (guanine-N7-)-methyltransferase activity"/>
    <property type="evidence" value="ECO:0007669"/>
    <property type="project" value="UniProtKB-UniRule"/>
</dbReference>
<dbReference type="PANTHER" id="PTHR31760">
    <property type="entry name" value="S-ADENOSYL-L-METHIONINE-DEPENDENT METHYLTRANSFERASES SUPERFAMILY PROTEIN"/>
    <property type="match status" value="1"/>
</dbReference>
<dbReference type="PANTHER" id="PTHR31760:SF0">
    <property type="entry name" value="S-ADENOSYL-L-METHIONINE-DEPENDENT METHYLTRANSFERASES SUPERFAMILY PROTEIN"/>
    <property type="match status" value="1"/>
</dbReference>
<dbReference type="HAMAP" id="MF_00074">
    <property type="entry name" value="16SrRNA_methyltr_G"/>
    <property type="match status" value="1"/>
</dbReference>
<reference evidence="7 8" key="1">
    <citation type="submission" date="2017-11" db="EMBL/GenBank/DDBJ databases">
        <title>Evolution of Phototrophy in the Chloroflexi Phylum Driven by Horizontal Gene Transfer.</title>
        <authorList>
            <person name="Ward L.M."/>
            <person name="Hemp J."/>
            <person name="Shih P.M."/>
            <person name="Mcglynn S.E."/>
            <person name="Fischer W."/>
        </authorList>
    </citation>
    <scope>NUCLEOTIDE SEQUENCE [LARGE SCALE GENOMIC DNA]</scope>
    <source>
        <strain evidence="7">CP2_2F</strain>
    </source>
</reference>
<dbReference type="EC" id="2.1.1.-" evidence="6"/>
<feature type="binding site" evidence="6">
    <location>
        <begin position="101"/>
        <end position="103"/>
    </location>
    <ligand>
        <name>S-adenosyl-L-methionine</name>
        <dbReference type="ChEBI" id="CHEBI:59789"/>
    </ligand>
</feature>
<dbReference type="EMBL" id="PGTK01000009">
    <property type="protein sequence ID" value="PJF30478.1"/>
    <property type="molecule type" value="Genomic_DNA"/>
</dbReference>
<dbReference type="InterPro" id="IPR003682">
    <property type="entry name" value="rRNA_ssu_MeTfrase_G"/>
</dbReference>
<evidence type="ECO:0000256" key="6">
    <source>
        <dbReference type="HAMAP-Rule" id="MF_00074"/>
    </source>
</evidence>
<dbReference type="NCBIfam" id="TIGR00138">
    <property type="entry name" value="rsmG_gidB"/>
    <property type="match status" value="1"/>
</dbReference>
<keyword evidence="1 6" id="KW-0963">Cytoplasm</keyword>
<dbReference type="CDD" id="cd02440">
    <property type="entry name" value="AdoMet_MTases"/>
    <property type="match status" value="1"/>
</dbReference>
<keyword evidence="4 6" id="KW-0808">Transferase</keyword>
<evidence type="ECO:0000256" key="4">
    <source>
        <dbReference type="ARBA" id="ARBA00022679"/>
    </source>
</evidence>
<proteinExistence type="inferred from homology"/>
<keyword evidence="2 6" id="KW-0698">rRNA processing</keyword>
<dbReference type="InterPro" id="IPR029063">
    <property type="entry name" value="SAM-dependent_MTases_sf"/>
</dbReference>
<sequence length="238" mass="25984">MSERLAAYAQRLFNLRLSETQQAQFVQYAAELEAWNKSRANLTAITGVEAIEIRHFLDSLSLLSALDIPQGARLIDVGTGGGFPGVPLKIVRPDLRLTLLEATSKKIAFLQHLAGVLRLSDVQFLNARAEEAGHMPDQRECYDFVVARAVAHMPILAEYLLPLARVGGLCVAMKGESAEREAGEAANALRILGGRVSRIVPVTLPEVAELHYLVIIEKIAPTPHAYPRKPGLPAKKPL</sequence>
<evidence type="ECO:0000256" key="3">
    <source>
        <dbReference type="ARBA" id="ARBA00022603"/>
    </source>
</evidence>
<dbReference type="Gene3D" id="3.40.50.150">
    <property type="entry name" value="Vaccinia Virus protein VP39"/>
    <property type="match status" value="1"/>
</dbReference>
<dbReference type="AlphaFoldDB" id="A0A2M8NYV4"/>
<evidence type="ECO:0000256" key="2">
    <source>
        <dbReference type="ARBA" id="ARBA00022552"/>
    </source>
</evidence>
<gene>
    <name evidence="6" type="primary">rsmG</name>
    <name evidence="7" type="ORF">CUN51_07445</name>
</gene>
<accession>A0A2M8NYV4</accession>
<dbReference type="PIRSF" id="PIRSF003078">
    <property type="entry name" value="GidB"/>
    <property type="match status" value="1"/>
</dbReference>
<dbReference type="SUPFAM" id="SSF53335">
    <property type="entry name" value="S-adenosyl-L-methionine-dependent methyltransferases"/>
    <property type="match status" value="1"/>
</dbReference>
<evidence type="ECO:0000313" key="8">
    <source>
        <dbReference type="Proteomes" id="UP000228921"/>
    </source>
</evidence>
<dbReference type="Pfam" id="PF02527">
    <property type="entry name" value="GidB"/>
    <property type="match status" value="1"/>
</dbReference>
<comment type="similarity">
    <text evidence="6">Belongs to the methyltransferase superfamily. RNA methyltransferase RsmG family.</text>
</comment>
<protein>
    <recommendedName>
        <fullName evidence="6">Ribosomal RNA small subunit methyltransferase G</fullName>
        <ecNumber evidence="6">2.1.1.-</ecNumber>
    </recommendedName>
    <alternativeName>
        <fullName evidence="6">16S rRNA 7-methylguanosine methyltransferase</fullName>
        <shortName evidence="6">16S rRNA m7G methyltransferase</shortName>
    </alternativeName>
</protein>
<comment type="function">
    <text evidence="6">Specifically methylates the N7 position of a guanine in 16S rRNA.</text>
</comment>